<evidence type="ECO:0000313" key="15">
    <source>
        <dbReference type="EMBL" id="AXC10464.1"/>
    </source>
</evidence>
<evidence type="ECO:0000313" key="16">
    <source>
        <dbReference type="Proteomes" id="UP000253606"/>
    </source>
</evidence>
<evidence type="ECO:0000259" key="12">
    <source>
        <dbReference type="Pfam" id="PF00205"/>
    </source>
</evidence>
<keyword evidence="6 11" id="KW-0808">Transferase</keyword>
<organism evidence="15 16">
    <name type="scientific">Acidisarcina polymorpha</name>
    <dbReference type="NCBI Taxonomy" id="2211140"/>
    <lineage>
        <taxon>Bacteria</taxon>
        <taxon>Pseudomonadati</taxon>
        <taxon>Acidobacteriota</taxon>
        <taxon>Terriglobia</taxon>
        <taxon>Terriglobales</taxon>
        <taxon>Acidobacteriaceae</taxon>
        <taxon>Acidisarcina</taxon>
    </lineage>
</organism>
<evidence type="ECO:0000256" key="9">
    <source>
        <dbReference type="ARBA" id="ARBA00023052"/>
    </source>
</evidence>
<evidence type="ECO:0000256" key="5">
    <source>
        <dbReference type="ARBA" id="ARBA00022605"/>
    </source>
</evidence>
<sequence>MPIEATNQRQATHAARLTGAEIVWATLEGEGVREVFGYPGGAILPIYDALRKFPIRHILVRHEQGGTHMADGYARASGRVGVMMATSGPGATNLVTGLATAMLDSIPIVCITGQVSSKFLGTDAFQEVDITGITLPITKHNYLVTRAEEIAPAIREAFLIARSGRPGPVLVDITKDAQQAIADFDFDAAIPGEQRKHPMLRVEEEAVTNAVEMILAAKRPVILSGHGVLEARASDQLRTLAERLQIPVATTLLGLGGFPASHELSLGMMGMHGESWVNESIQQADLLIACGMRFDDRVTGSLATYAPKAKKIHIEIDPAEINKNVAVDVALIGDLREVLEQLLPRLAPRSAKKDGSAWLRSIRALKGTASVRDIQNLPDNGHLYAAHVINDIWHATGGKAIIVTDVGQHQMWEAQYYKHDEPRSLITSGGLGTMGFALPAAIGAKVACPEKEVWVIAGDGGFQMTSPELATIAQEGLDINIAIINNGFLGMVRQWQQLIYDGNYACSPILSPDFVKLAGAFGIDGATVTNRPEVLPTIARARTSGRAFLIEFQVEKEDGVYPMIAPGAALHEMIRRPDPLIETTSDV</sequence>
<name>A0A2Z5FVD7_9BACT</name>
<dbReference type="EMBL" id="CP030840">
    <property type="protein sequence ID" value="AXC10464.1"/>
    <property type="molecule type" value="Genomic_DNA"/>
</dbReference>
<dbReference type="OrthoDB" id="4494979at2"/>
<accession>A0A2Z5FVD7</accession>
<dbReference type="GO" id="GO:0005948">
    <property type="term" value="C:acetolactate synthase complex"/>
    <property type="evidence" value="ECO:0007669"/>
    <property type="project" value="TreeGrafter"/>
</dbReference>
<keyword evidence="7 11" id="KW-0479">Metal-binding</keyword>
<dbReference type="GO" id="GO:0050660">
    <property type="term" value="F:flavin adenine dinucleotide binding"/>
    <property type="evidence" value="ECO:0007669"/>
    <property type="project" value="InterPro"/>
</dbReference>
<evidence type="ECO:0000256" key="8">
    <source>
        <dbReference type="ARBA" id="ARBA00022842"/>
    </source>
</evidence>
<dbReference type="UniPathway" id="UPA00049">
    <property type="reaction ID" value="UER00059"/>
</dbReference>
<comment type="cofactor">
    <cofactor evidence="11">
        <name>Mg(2+)</name>
        <dbReference type="ChEBI" id="CHEBI:18420"/>
    </cofactor>
    <text evidence="11">Binds 1 Mg(2+) ion per subunit.</text>
</comment>
<proteinExistence type="inferred from homology"/>
<dbReference type="SUPFAM" id="SSF52467">
    <property type="entry name" value="DHS-like NAD/FAD-binding domain"/>
    <property type="match status" value="1"/>
</dbReference>
<dbReference type="Gene3D" id="3.40.50.1220">
    <property type="entry name" value="TPP-binding domain"/>
    <property type="match status" value="1"/>
</dbReference>
<dbReference type="InterPro" id="IPR011766">
    <property type="entry name" value="TPP_enzyme_TPP-bd"/>
</dbReference>
<dbReference type="NCBIfam" id="TIGR00118">
    <property type="entry name" value="acolac_lg"/>
    <property type="match status" value="1"/>
</dbReference>
<dbReference type="Gene3D" id="3.40.50.970">
    <property type="match status" value="2"/>
</dbReference>
<dbReference type="GO" id="GO:0009097">
    <property type="term" value="P:isoleucine biosynthetic process"/>
    <property type="evidence" value="ECO:0007669"/>
    <property type="project" value="UniProtKB-UniPathway"/>
</dbReference>
<comment type="similarity">
    <text evidence="3 11">Belongs to the TPP enzyme family.</text>
</comment>
<evidence type="ECO:0000256" key="6">
    <source>
        <dbReference type="ARBA" id="ARBA00022679"/>
    </source>
</evidence>
<keyword evidence="8 11" id="KW-0460">Magnesium</keyword>
<dbReference type="Proteomes" id="UP000253606">
    <property type="component" value="Chromosome"/>
</dbReference>
<dbReference type="FunFam" id="3.40.50.970:FF:000007">
    <property type="entry name" value="Acetolactate synthase"/>
    <property type="match status" value="1"/>
</dbReference>
<dbReference type="InterPro" id="IPR000399">
    <property type="entry name" value="TPP-bd_CS"/>
</dbReference>
<feature type="domain" description="Thiamine pyrophosphate enzyme central" evidence="12">
    <location>
        <begin position="208"/>
        <end position="342"/>
    </location>
</feature>
<keyword evidence="9 11" id="KW-0786">Thiamine pyrophosphate</keyword>
<dbReference type="PROSITE" id="PS00187">
    <property type="entry name" value="TPP_ENZYMES"/>
    <property type="match status" value="1"/>
</dbReference>
<dbReference type="GO" id="GO:0000287">
    <property type="term" value="F:magnesium ion binding"/>
    <property type="evidence" value="ECO:0007669"/>
    <property type="project" value="UniProtKB-UniRule"/>
</dbReference>
<dbReference type="InterPro" id="IPR012001">
    <property type="entry name" value="Thiamin_PyroP_enz_TPP-bd_dom"/>
</dbReference>
<dbReference type="InterPro" id="IPR029061">
    <property type="entry name" value="THDP-binding"/>
</dbReference>
<evidence type="ECO:0000259" key="13">
    <source>
        <dbReference type="Pfam" id="PF02775"/>
    </source>
</evidence>
<dbReference type="FunFam" id="3.40.50.1220:FF:000008">
    <property type="entry name" value="Acetolactate synthase"/>
    <property type="match status" value="1"/>
</dbReference>
<dbReference type="SUPFAM" id="SSF52518">
    <property type="entry name" value="Thiamin diphosphate-binding fold (THDP-binding)"/>
    <property type="match status" value="2"/>
</dbReference>
<dbReference type="InterPro" id="IPR029035">
    <property type="entry name" value="DHS-like_NAD/FAD-binding_dom"/>
</dbReference>
<dbReference type="GO" id="GO:0030976">
    <property type="term" value="F:thiamine pyrophosphate binding"/>
    <property type="evidence" value="ECO:0007669"/>
    <property type="project" value="UniProtKB-UniRule"/>
</dbReference>
<protein>
    <recommendedName>
        <fullName evidence="4 11">Acetolactate synthase</fullName>
        <ecNumber evidence="4 11">2.2.1.6</ecNumber>
    </recommendedName>
</protein>
<dbReference type="InterPro" id="IPR039368">
    <property type="entry name" value="AHAS_TPP"/>
</dbReference>
<evidence type="ECO:0000256" key="1">
    <source>
        <dbReference type="ARBA" id="ARBA00004974"/>
    </source>
</evidence>
<evidence type="ECO:0000256" key="11">
    <source>
        <dbReference type="RuleBase" id="RU003591"/>
    </source>
</evidence>
<dbReference type="PANTHER" id="PTHR18968:SF13">
    <property type="entry name" value="ACETOLACTATE SYNTHASE CATALYTIC SUBUNIT, MITOCHONDRIAL"/>
    <property type="match status" value="1"/>
</dbReference>
<dbReference type="CDD" id="cd07035">
    <property type="entry name" value="TPP_PYR_POX_like"/>
    <property type="match status" value="1"/>
</dbReference>
<gene>
    <name evidence="15" type="ORF">ACPOL_1114</name>
</gene>
<comment type="pathway">
    <text evidence="2 11">Amino-acid biosynthesis; L-valine biosynthesis; L-valine from pyruvate: step 1/4.</text>
</comment>
<dbReference type="KEGG" id="abas:ACPOL_1114"/>
<dbReference type="InterPro" id="IPR012000">
    <property type="entry name" value="Thiamin_PyroP_enz_cen_dom"/>
</dbReference>
<evidence type="ECO:0000256" key="2">
    <source>
        <dbReference type="ARBA" id="ARBA00005025"/>
    </source>
</evidence>
<dbReference type="GO" id="GO:0009099">
    <property type="term" value="P:L-valine biosynthetic process"/>
    <property type="evidence" value="ECO:0007669"/>
    <property type="project" value="UniProtKB-UniPathway"/>
</dbReference>
<dbReference type="InterPro" id="IPR012846">
    <property type="entry name" value="Acetolactate_synth_lsu"/>
</dbReference>
<dbReference type="InterPro" id="IPR045229">
    <property type="entry name" value="TPP_enz"/>
</dbReference>
<dbReference type="AlphaFoldDB" id="A0A2Z5FVD7"/>
<feature type="domain" description="Thiamine pyrophosphate enzyme N-terminal TPP-binding" evidence="14">
    <location>
        <begin position="18"/>
        <end position="131"/>
    </location>
</feature>
<keyword evidence="10 11" id="KW-0100">Branched-chain amino acid biosynthesis</keyword>
<reference evidence="15 16" key="1">
    <citation type="journal article" date="2018" name="Front. Microbiol.">
        <title>Hydrolytic Capabilities as a Key to Environmental Success: Chitinolytic and Cellulolytic Acidobacteria From Acidic Sub-arctic Soils and Boreal Peatlands.</title>
        <authorList>
            <person name="Belova S.E."/>
            <person name="Ravin N.V."/>
            <person name="Pankratov T.A."/>
            <person name="Rakitin A.L."/>
            <person name="Ivanova A.A."/>
            <person name="Beletsky A.V."/>
            <person name="Mardanov A.V."/>
            <person name="Sinninghe Damste J.S."/>
            <person name="Dedysh S.N."/>
        </authorList>
    </citation>
    <scope>NUCLEOTIDE SEQUENCE [LARGE SCALE GENOMIC DNA]</scope>
    <source>
        <strain evidence="15 16">SBC82</strain>
    </source>
</reference>
<comment type="cofactor">
    <cofactor evidence="11">
        <name>thiamine diphosphate</name>
        <dbReference type="ChEBI" id="CHEBI:58937"/>
    </cofactor>
    <text evidence="11">Binds 1 thiamine pyrophosphate per subunit.</text>
</comment>
<comment type="pathway">
    <text evidence="1 11">Amino-acid biosynthesis; L-isoleucine biosynthesis; L-isoleucine from 2-oxobutanoate: step 1/4.</text>
</comment>
<evidence type="ECO:0000256" key="7">
    <source>
        <dbReference type="ARBA" id="ARBA00022723"/>
    </source>
</evidence>
<dbReference type="PANTHER" id="PTHR18968">
    <property type="entry name" value="THIAMINE PYROPHOSPHATE ENZYMES"/>
    <property type="match status" value="1"/>
</dbReference>
<evidence type="ECO:0000256" key="4">
    <source>
        <dbReference type="ARBA" id="ARBA00013145"/>
    </source>
</evidence>
<dbReference type="Pfam" id="PF02776">
    <property type="entry name" value="TPP_enzyme_N"/>
    <property type="match status" value="1"/>
</dbReference>
<keyword evidence="16" id="KW-1185">Reference proteome</keyword>
<dbReference type="Pfam" id="PF02775">
    <property type="entry name" value="TPP_enzyme_C"/>
    <property type="match status" value="1"/>
</dbReference>
<dbReference type="EC" id="2.2.1.6" evidence="4 11"/>
<evidence type="ECO:0000259" key="14">
    <source>
        <dbReference type="Pfam" id="PF02776"/>
    </source>
</evidence>
<feature type="domain" description="Thiamine pyrophosphate enzyme TPP-binding" evidence="13">
    <location>
        <begin position="405"/>
        <end position="551"/>
    </location>
</feature>
<evidence type="ECO:0000256" key="3">
    <source>
        <dbReference type="ARBA" id="ARBA00007812"/>
    </source>
</evidence>
<dbReference type="UniPathway" id="UPA00047">
    <property type="reaction ID" value="UER00055"/>
</dbReference>
<evidence type="ECO:0000256" key="10">
    <source>
        <dbReference type="ARBA" id="ARBA00023304"/>
    </source>
</evidence>
<comment type="catalytic activity">
    <reaction evidence="11">
        <text>2 pyruvate + H(+) = (2S)-2-acetolactate + CO2</text>
        <dbReference type="Rhea" id="RHEA:25249"/>
        <dbReference type="ChEBI" id="CHEBI:15361"/>
        <dbReference type="ChEBI" id="CHEBI:15378"/>
        <dbReference type="ChEBI" id="CHEBI:16526"/>
        <dbReference type="ChEBI" id="CHEBI:58476"/>
        <dbReference type="EC" id="2.2.1.6"/>
    </reaction>
</comment>
<keyword evidence="5 11" id="KW-0028">Amino-acid biosynthesis</keyword>
<dbReference type="Pfam" id="PF00205">
    <property type="entry name" value="TPP_enzyme_M"/>
    <property type="match status" value="1"/>
</dbReference>
<dbReference type="CDD" id="cd02015">
    <property type="entry name" value="TPP_AHAS"/>
    <property type="match status" value="1"/>
</dbReference>
<dbReference type="GO" id="GO:0003984">
    <property type="term" value="F:acetolactate synthase activity"/>
    <property type="evidence" value="ECO:0007669"/>
    <property type="project" value="UniProtKB-EC"/>
</dbReference>